<dbReference type="AlphaFoldDB" id="A0A1L7WCD0"/>
<feature type="domain" description="Heterokaryon incompatibility" evidence="2">
    <location>
        <begin position="143"/>
        <end position="307"/>
    </location>
</feature>
<dbReference type="EMBL" id="FJOG01000001">
    <property type="protein sequence ID" value="CZR50432.1"/>
    <property type="molecule type" value="Genomic_DNA"/>
</dbReference>
<reference evidence="3 4" key="1">
    <citation type="submission" date="2016-03" db="EMBL/GenBank/DDBJ databases">
        <authorList>
            <person name="Ploux O."/>
        </authorList>
    </citation>
    <scope>NUCLEOTIDE SEQUENCE [LARGE SCALE GENOMIC DNA]</scope>
    <source>
        <strain evidence="3 4">UAMH 11012</strain>
    </source>
</reference>
<organism evidence="3 4">
    <name type="scientific">Phialocephala subalpina</name>
    <dbReference type="NCBI Taxonomy" id="576137"/>
    <lineage>
        <taxon>Eukaryota</taxon>
        <taxon>Fungi</taxon>
        <taxon>Dikarya</taxon>
        <taxon>Ascomycota</taxon>
        <taxon>Pezizomycotina</taxon>
        <taxon>Leotiomycetes</taxon>
        <taxon>Helotiales</taxon>
        <taxon>Mollisiaceae</taxon>
        <taxon>Phialocephala</taxon>
        <taxon>Phialocephala fortinii species complex</taxon>
    </lineage>
</organism>
<evidence type="ECO:0000313" key="3">
    <source>
        <dbReference type="EMBL" id="CZR50432.1"/>
    </source>
</evidence>
<dbReference type="PANTHER" id="PTHR24148">
    <property type="entry name" value="ANKYRIN REPEAT DOMAIN-CONTAINING PROTEIN 39 HOMOLOG-RELATED"/>
    <property type="match status" value="1"/>
</dbReference>
<evidence type="ECO:0000256" key="1">
    <source>
        <dbReference type="SAM" id="MobiDB-lite"/>
    </source>
</evidence>
<dbReference type="PANTHER" id="PTHR24148:SF64">
    <property type="entry name" value="HETEROKARYON INCOMPATIBILITY DOMAIN-CONTAINING PROTEIN"/>
    <property type="match status" value="1"/>
</dbReference>
<dbReference type="Pfam" id="PF06985">
    <property type="entry name" value="HET"/>
    <property type="match status" value="1"/>
</dbReference>
<dbReference type="Proteomes" id="UP000184330">
    <property type="component" value="Unassembled WGS sequence"/>
</dbReference>
<name>A0A1L7WCD0_9HELO</name>
<dbReference type="STRING" id="576137.A0A1L7WCD0"/>
<feature type="region of interest" description="Disordered" evidence="1">
    <location>
        <begin position="518"/>
        <end position="545"/>
    </location>
</feature>
<dbReference type="InterPro" id="IPR010730">
    <property type="entry name" value="HET"/>
</dbReference>
<proteinExistence type="predicted"/>
<keyword evidence="4" id="KW-1185">Reference proteome</keyword>
<evidence type="ECO:0000313" key="4">
    <source>
        <dbReference type="Proteomes" id="UP000184330"/>
    </source>
</evidence>
<accession>A0A1L7WCD0</accession>
<sequence length="669" mass="75287">MAIGILDSSDVFTTCATSSCWRIYIVVQFHNPENQRETAQPTLLRIMSSQSVRFGTVSYSHHASSGYRSYESDSDDGSVYTSDSDPSGREDEGYPTEDHDFAIIPPGPETSTWPNRLLDVRTMTSYPRTGKAIYNGITEPAFNIISYTWGRYEDRDGTSSGKSLSVTIKDGSWKLPIINSSRKDNGRGGSVYPFSMEELEGVLRIVAEGVDFVWLDVACIDQSSALEKAKEVGKQASIFKRATKAFIWLWEHDEESLRQCVEDFSYIVEKLADCHHRPPTKLADIANNAINDFLDDSFFSSLWTLQESFIRRDAILISRSGRTAMATSAPSNQWPDTHVNFRDMAYLPALWVSEYANSCDDQVREAVKRSGFKEIFAENPLALFNMAILRGCQIGEDRVYGLQQIYGLKLGKSISASDARDPSLEDLTNEFATALNKKYPILAQAFVHVTGVAHHDRWRIDQSVVIPAWLYSVVEVRPPQVPGMTVFNSKEFGTNEVIFEGSTLPLRKLVDSWKTARSFTEEERTGRPPSCGDDGEDAEPGRPDLGNEVHDLNDLQHSIYVDEGPWLEDLPSVNERSELGLGYDRPLQIGRDLAHLTEEGYNWQILILGKLLRQSEISTSNVVAWAGVLVFQIGEETWRRAGFCTWLEEDLSQSMASILNRPYSEYQLM</sequence>
<feature type="region of interest" description="Disordered" evidence="1">
    <location>
        <begin position="63"/>
        <end position="106"/>
    </location>
</feature>
<protein>
    <recommendedName>
        <fullName evidence="2">Heterokaryon incompatibility domain-containing protein</fullName>
    </recommendedName>
</protein>
<dbReference type="InterPro" id="IPR052895">
    <property type="entry name" value="HetReg/Transcr_Mod"/>
</dbReference>
<dbReference type="OrthoDB" id="2157530at2759"/>
<feature type="compositionally biased region" description="Basic and acidic residues" evidence="1">
    <location>
        <begin position="86"/>
        <end position="101"/>
    </location>
</feature>
<gene>
    <name evidence="3" type="ORF">PAC_00304</name>
</gene>
<evidence type="ECO:0000259" key="2">
    <source>
        <dbReference type="Pfam" id="PF06985"/>
    </source>
</evidence>